<protein>
    <submittedName>
        <fullName evidence="1">Uncharacterized protein</fullName>
    </submittedName>
</protein>
<sequence length="215" mass="22590">MQQRDGLSVDIASSLTDTVVPGAGPVMKRLFRQVFAEWGRNGSVALSAAEAASGLTREELAESLRERPRLHPLLTRLLFAAGMNGHDAVLRAMGTAVGNAVVDPLRVDECELILAALADLNAAHTQLLHLMTTQATVSPEGSEGGLFWTTETLVTEADFPDQVGSLVLAALISRGLAEIPAMVLGAPVRITALGSVVLDVLDEWEGADSGGRRGS</sequence>
<comment type="caution">
    <text evidence="1">The sequence shown here is derived from an EMBL/GenBank/DDBJ whole genome shotgun (WGS) entry which is preliminary data.</text>
</comment>
<name>A0A846LPR7_9ACTN</name>
<dbReference type="RefSeq" id="WP_166754789.1">
    <property type="nucleotide sequence ID" value="NZ_BAABJU010000001.1"/>
</dbReference>
<reference evidence="1 2" key="1">
    <citation type="submission" date="2020-02" db="EMBL/GenBank/DDBJ databases">
        <title>Sequencing the genomes of 1000 actinobacteria strains.</title>
        <authorList>
            <person name="Klenk H.-P."/>
        </authorList>
    </citation>
    <scope>NUCLEOTIDE SEQUENCE [LARGE SCALE GENOMIC DNA]</scope>
    <source>
        <strain evidence="1 2">DSM 45201</strain>
    </source>
</reference>
<gene>
    <name evidence="1" type="ORF">FB380_001804</name>
</gene>
<evidence type="ECO:0000313" key="2">
    <source>
        <dbReference type="Proteomes" id="UP000552836"/>
    </source>
</evidence>
<proteinExistence type="predicted"/>
<dbReference type="AlphaFoldDB" id="A0A846LPR7"/>
<dbReference type="Proteomes" id="UP000552836">
    <property type="component" value="Unassembled WGS sequence"/>
</dbReference>
<dbReference type="EMBL" id="JAAMPA010000001">
    <property type="protein sequence ID" value="NIH67358.1"/>
    <property type="molecule type" value="Genomic_DNA"/>
</dbReference>
<accession>A0A846LPR7</accession>
<organism evidence="1 2">
    <name type="scientific">Modestobacter marinus</name>
    <dbReference type="NCBI Taxonomy" id="477641"/>
    <lineage>
        <taxon>Bacteria</taxon>
        <taxon>Bacillati</taxon>
        <taxon>Actinomycetota</taxon>
        <taxon>Actinomycetes</taxon>
        <taxon>Geodermatophilales</taxon>
        <taxon>Geodermatophilaceae</taxon>
        <taxon>Modestobacter</taxon>
    </lineage>
</organism>
<evidence type="ECO:0000313" key="1">
    <source>
        <dbReference type="EMBL" id="NIH67358.1"/>
    </source>
</evidence>